<accession>A0A8C8BAL7</accession>
<feature type="domain" description="C2H2-type" evidence="9">
    <location>
        <begin position="209"/>
        <end position="236"/>
    </location>
</feature>
<protein>
    <recommendedName>
        <fullName evidence="9">C2H2-type domain-containing protein</fullName>
    </recommendedName>
</protein>
<dbReference type="GO" id="GO:0000978">
    <property type="term" value="F:RNA polymerase II cis-regulatory region sequence-specific DNA binding"/>
    <property type="evidence" value="ECO:0007669"/>
    <property type="project" value="TreeGrafter"/>
</dbReference>
<feature type="domain" description="C2H2-type" evidence="9">
    <location>
        <begin position="153"/>
        <end position="180"/>
    </location>
</feature>
<dbReference type="SMART" id="SM00355">
    <property type="entry name" value="ZnF_C2H2"/>
    <property type="match status" value="4"/>
</dbReference>
<name>A0A8C8BAL7_9STRI</name>
<evidence type="ECO:0000256" key="3">
    <source>
        <dbReference type="ARBA" id="ARBA00022737"/>
    </source>
</evidence>
<dbReference type="SUPFAM" id="SSF57667">
    <property type="entry name" value="beta-beta-alpha zinc fingers"/>
    <property type="match status" value="2"/>
</dbReference>
<keyword evidence="6" id="KW-0539">Nucleus</keyword>
<evidence type="ECO:0000256" key="5">
    <source>
        <dbReference type="ARBA" id="ARBA00022833"/>
    </source>
</evidence>
<evidence type="ECO:0000313" key="10">
    <source>
        <dbReference type="Ensembl" id="ENSOSUP00000016646.1"/>
    </source>
</evidence>
<evidence type="ECO:0000256" key="7">
    <source>
        <dbReference type="PROSITE-ProRule" id="PRU00042"/>
    </source>
</evidence>
<feature type="compositionally biased region" description="Basic and acidic residues" evidence="8">
    <location>
        <begin position="122"/>
        <end position="134"/>
    </location>
</feature>
<dbReference type="PROSITE" id="PS00028">
    <property type="entry name" value="ZINC_FINGER_C2H2_1"/>
    <property type="match status" value="4"/>
</dbReference>
<dbReference type="InterPro" id="IPR013087">
    <property type="entry name" value="Znf_C2H2_type"/>
</dbReference>
<dbReference type="PANTHER" id="PTHR23235:SF142">
    <property type="entry name" value="ZINC FINGER PROTEIN 384"/>
    <property type="match status" value="1"/>
</dbReference>
<dbReference type="FunFam" id="3.30.160.60:FF:002343">
    <property type="entry name" value="Zinc finger protein 33A"/>
    <property type="match status" value="1"/>
</dbReference>
<keyword evidence="3" id="KW-0677">Repeat</keyword>
<keyword evidence="5" id="KW-0862">Zinc</keyword>
<evidence type="ECO:0000256" key="1">
    <source>
        <dbReference type="ARBA" id="ARBA00004123"/>
    </source>
</evidence>
<dbReference type="GO" id="GO:0005634">
    <property type="term" value="C:nucleus"/>
    <property type="evidence" value="ECO:0007669"/>
    <property type="project" value="UniProtKB-SubCell"/>
</dbReference>
<dbReference type="AlphaFoldDB" id="A0A8C8BAL7"/>
<dbReference type="GO" id="GO:0008270">
    <property type="term" value="F:zinc ion binding"/>
    <property type="evidence" value="ECO:0007669"/>
    <property type="project" value="UniProtKB-KW"/>
</dbReference>
<dbReference type="FunFam" id="3.30.160.60:FF:001049">
    <property type="entry name" value="zinc finger protein 319"/>
    <property type="match status" value="1"/>
</dbReference>
<dbReference type="Proteomes" id="UP000694552">
    <property type="component" value="Unplaced"/>
</dbReference>
<evidence type="ECO:0000313" key="11">
    <source>
        <dbReference type="Proteomes" id="UP000694552"/>
    </source>
</evidence>
<organism evidence="10 11">
    <name type="scientific">Otus sunia</name>
    <name type="common">Oriental scops-owl</name>
    <dbReference type="NCBI Taxonomy" id="257818"/>
    <lineage>
        <taxon>Eukaryota</taxon>
        <taxon>Metazoa</taxon>
        <taxon>Chordata</taxon>
        <taxon>Craniata</taxon>
        <taxon>Vertebrata</taxon>
        <taxon>Euteleostomi</taxon>
        <taxon>Archelosauria</taxon>
        <taxon>Archosauria</taxon>
        <taxon>Dinosauria</taxon>
        <taxon>Saurischia</taxon>
        <taxon>Theropoda</taxon>
        <taxon>Coelurosauria</taxon>
        <taxon>Aves</taxon>
        <taxon>Neognathae</taxon>
        <taxon>Neoaves</taxon>
        <taxon>Telluraves</taxon>
        <taxon>Strigiformes</taxon>
        <taxon>Strigidae</taxon>
        <taxon>Otus</taxon>
    </lineage>
</organism>
<evidence type="ECO:0000256" key="4">
    <source>
        <dbReference type="ARBA" id="ARBA00022771"/>
    </source>
</evidence>
<reference evidence="10" key="1">
    <citation type="submission" date="2025-08" db="UniProtKB">
        <authorList>
            <consortium name="Ensembl"/>
        </authorList>
    </citation>
    <scope>IDENTIFICATION</scope>
</reference>
<dbReference type="InterPro" id="IPR036236">
    <property type="entry name" value="Znf_C2H2_sf"/>
</dbReference>
<evidence type="ECO:0000256" key="6">
    <source>
        <dbReference type="ARBA" id="ARBA00023242"/>
    </source>
</evidence>
<keyword evidence="2" id="KW-0479">Metal-binding</keyword>
<dbReference type="Pfam" id="PF00096">
    <property type="entry name" value="zf-C2H2"/>
    <property type="match status" value="4"/>
</dbReference>
<dbReference type="Gene3D" id="3.30.160.60">
    <property type="entry name" value="Classic Zinc Finger"/>
    <property type="match status" value="4"/>
</dbReference>
<sequence>MGSGWWYRAEQPSHGHHTSCRHLSRCSAPPARASAPTRLNPAVLVCVWRGLEQVMGLRVGLLAEDVQSSPSSKSDLPLAKDEVLRPEIRDLNRKSWEALKKEESGSEIPLQKVRVRKDVRRGEVGMLKEPKEEPQSPTVDVDQPRSSSRGKEYKCEHCGKIFTSGSNLSRHRLIHTGEKPFKCQDCGRGFREIGQLRDHQRTHTKEKPFPCTTCGKRFSNTSYLVRHQQTHTGERPYPCSHCEKKFRRRCHLREHQKWTHTHTHTHVHTLPAGPPWAPVRLHPPFL</sequence>
<feature type="domain" description="C2H2-type" evidence="9">
    <location>
        <begin position="181"/>
        <end position="208"/>
    </location>
</feature>
<dbReference type="Ensembl" id="ENSOSUT00000017216.1">
    <property type="protein sequence ID" value="ENSOSUP00000016646.1"/>
    <property type="gene ID" value="ENSOSUG00000011884.1"/>
</dbReference>
<reference evidence="10" key="2">
    <citation type="submission" date="2025-09" db="UniProtKB">
        <authorList>
            <consortium name="Ensembl"/>
        </authorList>
    </citation>
    <scope>IDENTIFICATION</scope>
</reference>
<evidence type="ECO:0000259" key="9">
    <source>
        <dbReference type="PROSITE" id="PS50157"/>
    </source>
</evidence>
<dbReference type="FunFam" id="3.30.160.60:FF:000624">
    <property type="entry name" value="zinc finger protein 697"/>
    <property type="match status" value="1"/>
</dbReference>
<feature type="domain" description="C2H2-type" evidence="9">
    <location>
        <begin position="237"/>
        <end position="265"/>
    </location>
</feature>
<keyword evidence="11" id="KW-1185">Reference proteome</keyword>
<evidence type="ECO:0000256" key="8">
    <source>
        <dbReference type="SAM" id="MobiDB-lite"/>
    </source>
</evidence>
<evidence type="ECO:0000256" key="2">
    <source>
        <dbReference type="ARBA" id="ARBA00022723"/>
    </source>
</evidence>
<keyword evidence="4 7" id="KW-0863">Zinc-finger</keyword>
<dbReference type="FunFam" id="3.30.160.60:FF:000780">
    <property type="entry name" value="myc-associated zinc finger protein isoform X1"/>
    <property type="match status" value="1"/>
</dbReference>
<proteinExistence type="predicted"/>
<comment type="subcellular location">
    <subcellularLocation>
        <location evidence="1">Nucleus</location>
    </subcellularLocation>
</comment>
<dbReference type="GO" id="GO:0000981">
    <property type="term" value="F:DNA-binding transcription factor activity, RNA polymerase II-specific"/>
    <property type="evidence" value="ECO:0007669"/>
    <property type="project" value="TreeGrafter"/>
</dbReference>
<dbReference type="PANTHER" id="PTHR23235">
    <property type="entry name" value="KRUEPPEL-LIKE TRANSCRIPTION FACTOR"/>
    <property type="match status" value="1"/>
</dbReference>
<dbReference type="PROSITE" id="PS50157">
    <property type="entry name" value="ZINC_FINGER_C2H2_2"/>
    <property type="match status" value="4"/>
</dbReference>
<feature type="region of interest" description="Disordered" evidence="8">
    <location>
        <begin position="122"/>
        <end position="151"/>
    </location>
</feature>